<dbReference type="GeneID" id="92089692"/>
<evidence type="ECO:0000313" key="3">
    <source>
        <dbReference type="Proteomes" id="UP001480595"/>
    </source>
</evidence>
<name>A0ABR1VSV0_9PEZI</name>
<dbReference type="EMBL" id="JAQQWL010000005">
    <property type="protein sequence ID" value="KAK8074321.1"/>
    <property type="molecule type" value="Genomic_DNA"/>
</dbReference>
<keyword evidence="3" id="KW-1185">Reference proteome</keyword>
<proteinExistence type="predicted"/>
<dbReference type="Proteomes" id="UP001480595">
    <property type="component" value="Unassembled WGS sequence"/>
</dbReference>
<organism evidence="2 3">
    <name type="scientific">Apiospora phragmitis</name>
    <dbReference type="NCBI Taxonomy" id="2905665"/>
    <lineage>
        <taxon>Eukaryota</taxon>
        <taxon>Fungi</taxon>
        <taxon>Dikarya</taxon>
        <taxon>Ascomycota</taxon>
        <taxon>Pezizomycotina</taxon>
        <taxon>Sordariomycetes</taxon>
        <taxon>Xylariomycetidae</taxon>
        <taxon>Amphisphaeriales</taxon>
        <taxon>Apiosporaceae</taxon>
        <taxon>Apiospora</taxon>
    </lineage>
</organism>
<accession>A0ABR1VSV0</accession>
<protein>
    <submittedName>
        <fullName evidence="2">Uncharacterized protein</fullName>
    </submittedName>
</protein>
<comment type="caution">
    <text evidence="2">The sequence shown here is derived from an EMBL/GenBank/DDBJ whole genome shotgun (WGS) entry which is preliminary data.</text>
</comment>
<feature type="compositionally biased region" description="Low complexity" evidence="1">
    <location>
        <begin position="104"/>
        <end position="127"/>
    </location>
</feature>
<feature type="compositionally biased region" description="Basic residues" evidence="1">
    <location>
        <begin position="128"/>
        <end position="145"/>
    </location>
</feature>
<sequence>MPINSWNPPSVAGLSSSSSGPGSSSGAAQSQGTPLPPVPGAVPQAAGLGKQYPNRFESVMAQMAGPQPLGSISDDPEFLNRLMAPVFQPAAAATIPAPAPAPAQNPQQPYSYSMSQQTGSGSQAAQRRSSHPSRRSVHYHHWYGF</sequence>
<reference evidence="2 3" key="1">
    <citation type="submission" date="2023-01" db="EMBL/GenBank/DDBJ databases">
        <title>Analysis of 21 Apiospora genomes using comparative genomics revels a genus with tremendous synthesis potential of carbohydrate active enzymes and secondary metabolites.</title>
        <authorList>
            <person name="Sorensen T."/>
        </authorList>
    </citation>
    <scope>NUCLEOTIDE SEQUENCE [LARGE SCALE GENOMIC DNA]</scope>
    <source>
        <strain evidence="2 3">CBS 135458</strain>
    </source>
</reference>
<evidence type="ECO:0000313" key="2">
    <source>
        <dbReference type="EMBL" id="KAK8074321.1"/>
    </source>
</evidence>
<dbReference type="RefSeq" id="XP_066718796.1">
    <property type="nucleotide sequence ID" value="XM_066856629.1"/>
</dbReference>
<feature type="region of interest" description="Disordered" evidence="1">
    <location>
        <begin position="1"/>
        <end position="49"/>
    </location>
</feature>
<feature type="region of interest" description="Disordered" evidence="1">
    <location>
        <begin position="95"/>
        <end position="145"/>
    </location>
</feature>
<gene>
    <name evidence="2" type="ORF">PG994_005220</name>
</gene>
<feature type="compositionally biased region" description="Low complexity" evidence="1">
    <location>
        <begin position="8"/>
        <end position="32"/>
    </location>
</feature>
<evidence type="ECO:0000256" key="1">
    <source>
        <dbReference type="SAM" id="MobiDB-lite"/>
    </source>
</evidence>